<dbReference type="RefSeq" id="WP_208058803.1">
    <property type="nucleotide sequence ID" value="NZ_JAGDYP010000005.1"/>
</dbReference>
<keyword evidence="10" id="KW-0548">Nucleotidyltransferase</keyword>
<keyword evidence="4 8" id="KW-0547">Nucleotide-binding</keyword>
<gene>
    <name evidence="8" type="primary">mobA</name>
    <name evidence="10" type="ORF">J4N46_07545</name>
</gene>
<comment type="function">
    <text evidence="8">Transfers a GMP moiety from GTP to Mo-molybdopterin (Mo-MPT) cofactor (Moco or molybdenum cofactor) to form Mo-molybdopterin guanine dinucleotide (Mo-MGD) cofactor.</text>
</comment>
<keyword evidence="7 8" id="KW-0501">Molybdenum cofactor biosynthesis</keyword>
<accession>A0ABS3PY69</accession>
<keyword evidence="5 8" id="KW-0460">Magnesium</keyword>
<comment type="domain">
    <text evidence="8">The N-terminal domain determines nucleotide recognition and specific binding, while the C-terminal domain determines the specific binding to the target protein.</text>
</comment>
<comment type="similarity">
    <text evidence="8">Belongs to the MobA family.</text>
</comment>
<evidence type="ECO:0000256" key="6">
    <source>
        <dbReference type="ARBA" id="ARBA00023134"/>
    </source>
</evidence>
<dbReference type="PANTHER" id="PTHR19136:SF81">
    <property type="entry name" value="MOLYBDENUM COFACTOR GUANYLYLTRANSFERASE"/>
    <property type="match status" value="1"/>
</dbReference>
<feature type="binding site" evidence="8">
    <location>
        <position position="62"/>
    </location>
    <ligand>
        <name>GTP</name>
        <dbReference type="ChEBI" id="CHEBI:37565"/>
    </ligand>
</feature>
<protein>
    <recommendedName>
        <fullName evidence="8">Probable molybdenum cofactor guanylyltransferase</fullName>
        <shortName evidence="8">MoCo guanylyltransferase</shortName>
        <ecNumber evidence="8">2.7.7.77</ecNumber>
    </recommendedName>
    <alternativeName>
        <fullName evidence="8">GTP:molybdopterin guanylyltransferase</fullName>
    </alternativeName>
    <alternativeName>
        <fullName evidence="8">Mo-MPT guanylyltransferase</fullName>
    </alternativeName>
    <alternativeName>
        <fullName evidence="8">Molybdopterin guanylyltransferase</fullName>
    </alternativeName>
    <alternativeName>
        <fullName evidence="8">Molybdopterin-guanine dinucleotide synthase</fullName>
        <shortName evidence="8">MGD synthase</shortName>
    </alternativeName>
</protein>
<dbReference type="EMBL" id="JAGDYP010000005">
    <property type="protein sequence ID" value="MBO1884276.1"/>
    <property type="molecule type" value="Genomic_DNA"/>
</dbReference>
<comment type="cofactor">
    <cofactor evidence="8">
        <name>Mg(2+)</name>
        <dbReference type="ChEBI" id="CHEBI:18420"/>
    </cofactor>
</comment>
<evidence type="ECO:0000313" key="11">
    <source>
        <dbReference type="Proteomes" id="UP000681610"/>
    </source>
</evidence>
<dbReference type="GO" id="GO:0016779">
    <property type="term" value="F:nucleotidyltransferase activity"/>
    <property type="evidence" value="ECO:0007669"/>
    <property type="project" value="UniProtKB-KW"/>
</dbReference>
<feature type="binding site" evidence="8">
    <location>
        <begin position="6"/>
        <end position="8"/>
    </location>
    <ligand>
        <name>GTP</name>
        <dbReference type="ChEBI" id="CHEBI:37565"/>
    </ligand>
</feature>
<evidence type="ECO:0000256" key="8">
    <source>
        <dbReference type="HAMAP-Rule" id="MF_00316"/>
    </source>
</evidence>
<comment type="caution">
    <text evidence="8">Lacks conserved residue(s) required for the propagation of feature annotation.</text>
</comment>
<comment type="subcellular location">
    <subcellularLocation>
        <location evidence="8">Cytoplasm</location>
    </subcellularLocation>
</comment>
<organism evidence="10 11">
    <name type="scientific">Capnocytophaga bilenii</name>
    <dbReference type="NCBI Taxonomy" id="2819369"/>
    <lineage>
        <taxon>Bacteria</taxon>
        <taxon>Pseudomonadati</taxon>
        <taxon>Bacteroidota</taxon>
        <taxon>Flavobacteriia</taxon>
        <taxon>Flavobacteriales</taxon>
        <taxon>Flavobacteriaceae</taxon>
        <taxon>Capnocytophaga</taxon>
    </lineage>
</organism>
<keyword evidence="11" id="KW-1185">Reference proteome</keyword>
<keyword evidence="6 8" id="KW-0342">GTP-binding</keyword>
<feature type="binding site" evidence="8">
    <location>
        <position position="18"/>
    </location>
    <ligand>
        <name>GTP</name>
        <dbReference type="ChEBI" id="CHEBI:37565"/>
    </ligand>
</feature>
<comment type="caution">
    <text evidence="10">The sequence shown here is derived from an EMBL/GenBank/DDBJ whole genome shotgun (WGS) entry which is preliminary data.</text>
</comment>
<keyword evidence="2 8" id="KW-0808">Transferase</keyword>
<dbReference type="SUPFAM" id="SSF53448">
    <property type="entry name" value="Nucleotide-diphospho-sugar transferases"/>
    <property type="match status" value="1"/>
</dbReference>
<dbReference type="Pfam" id="PF12804">
    <property type="entry name" value="NTP_transf_3"/>
    <property type="match status" value="1"/>
</dbReference>
<dbReference type="InterPro" id="IPR013482">
    <property type="entry name" value="Molybde_CF_guanTrfase"/>
</dbReference>
<keyword evidence="1 8" id="KW-0963">Cytoplasm</keyword>
<comment type="catalytic activity">
    <reaction evidence="8">
        <text>Mo-molybdopterin + GTP + H(+) = Mo-molybdopterin guanine dinucleotide + diphosphate</text>
        <dbReference type="Rhea" id="RHEA:34243"/>
        <dbReference type="ChEBI" id="CHEBI:15378"/>
        <dbReference type="ChEBI" id="CHEBI:33019"/>
        <dbReference type="ChEBI" id="CHEBI:37565"/>
        <dbReference type="ChEBI" id="CHEBI:71302"/>
        <dbReference type="ChEBI" id="CHEBI:71310"/>
        <dbReference type="EC" id="2.7.7.77"/>
    </reaction>
</comment>
<dbReference type="PANTHER" id="PTHR19136">
    <property type="entry name" value="MOLYBDENUM COFACTOR GUANYLYLTRANSFERASE"/>
    <property type="match status" value="1"/>
</dbReference>
<keyword evidence="3 8" id="KW-0479">Metal-binding</keyword>
<evidence type="ECO:0000256" key="2">
    <source>
        <dbReference type="ARBA" id="ARBA00022679"/>
    </source>
</evidence>
<dbReference type="CDD" id="cd02503">
    <property type="entry name" value="MobA"/>
    <property type="match status" value="1"/>
</dbReference>
<evidence type="ECO:0000313" key="10">
    <source>
        <dbReference type="EMBL" id="MBO1884276.1"/>
    </source>
</evidence>
<evidence type="ECO:0000256" key="1">
    <source>
        <dbReference type="ARBA" id="ARBA00022490"/>
    </source>
</evidence>
<feature type="binding site" evidence="8">
    <location>
        <position position="90"/>
    </location>
    <ligand>
        <name>GTP</name>
        <dbReference type="ChEBI" id="CHEBI:37565"/>
    </ligand>
</feature>
<dbReference type="Gene3D" id="3.90.550.10">
    <property type="entry name" value="Spore Coat Polysaccharide Biosynthesis Protein SpsA, Chain A"/>
    <property type="match status" value="1"/>
</dbReference>
<feature type="binding site" evidence="8">
    <location>
        <position position="90"/>
    </location>
    <ligand>
        <name>Mg(2+)</name>
        <dbReference type="ChEBI" id="CHEBI:18420"/>
    </ligand>
</feature>
<dbReference type="EC" id="2.7.7.77" evidence="8"/>
<evidence type="ECO:0000256" key="4">
    <source>
        <dbReference type="ARBA" id="ARBA00022741"/>
    </source>
</evidence>
<dbReference type="InterPro" id="IPR029044">
    <property type="entry name" value="Nucleotide-diphossugar_trans"/>
</dbReference>
<sequence>MKAVVLAGGKSSRMGENKALLQLQGETFISKIGKTLSTICPKVYISGQDTAYNALPYPQIPDIYTEKGPLGGIYSALAFLRDDILVCSCDMPFIAPKVLQYLLSQVTPQHITVLSYQQKIFPVVGYYPYALLTDLETYINQDMLKMQVIIKELNAKVIAYPNEDTLAFTNINTPQQWALINNTK</sequence>
<proteinExistence type="inferred from homology"/>
<dbReference type="Proteomes" id="UP000681610">
    <property type="component" value="Unassembled WGS sequence"/>
</dbReference>
<evidence type="ECO:0000256" key="3">
    <source>
        <dbReference type="ARBA" id="ARBA00022723"/>
    </source>
</evidence>
<reference evidence="10 11" key="1">
    <citation type="submission" date="2021-03" db="EMBL/GenBank/DDBJ databases">
        <title>Isolation and description of Capnocytophaga bilenii sp. nov., a novel Capnocytophaga species, isolated from a gingivitis subject.</title>
        <authorList>
            <person name="Antezack A."/>
            <person name="Monnet-Corti V."/>
            <person name="La Scola B."/>
        </authorList>
    </citation>
    <scope>NUCLEOTIDE SEQUENCE [LARGE SCALE GENOMIC DNA]</scope>
    <source>
        <strain evidence="10 11">Marseille-Q4570</strain>
    </source>
</reference>
<evidence type="ECO:0000259" key="9">
    <source>
        <dbReference type="Pfam" id="PF12804"/>
    </source>
</evidence>
<feature type="domain" description="MobA-like NTP transferase" evidence="9">
    <location>
        <begin position="3"/>
        <end position="142"/>
    </location>
</feature>
<dbReference type="HAMAP" id="MF_00316">
    <property type="entry name" value="MobA"/>
    <property type="match status" value="1"/>
</dbReference>
<evidence type="ECO:0000256" key="7">
    <source>
        <dbReference type="ARBA" id="ARBA00023150"/>
    </source>
</evidence>
<name>A0ABS3PY69_9FLAO</name>
<dbReference type="InterPro" id="IPR025877">
    <property type="entry name" value="MobA-like_NTP_Trfase"/>
</dbReference>
<evidence type="ECO:0000256" key="5">
    <source>
        <dbReference type="ARBA" id="ARBA00022842"/>
    </source>
</evidence>